<comment type="caution">
    <text evidence="2">The sequence shown here is derived from an EMBL/GenBank/DDBJ whole genome shotgun (WGS) entry which is preliminary data.</text>
</comment>
<protein>
    <submittedName>
        <fullName evidence="2">YsnF/AvaK domain-containing protein</fullName>
    </submittedName>
</protein>
<sequence length="141" mass="16160">MAKHISDQPNAQDSLSDTEVIPITEEELRLDKREVITGKVRVRTSVDVETELVKATLEGETIEVTRVPVDRIVERAPEVRTENDVTIIPILEEVLVVEKRLVLKEELHLHRRRTTENVEAPVELRKQRAVIERVPSDDTNT</sequence>
<reference evidence="2 3" key="1">
    <citation type="submission" date="2024-09" db="EMBL/GenBank/DDBJ databases">
        <title>Nodulacao em especies de Leguminosae Basais da Amazonia e Caracterizacao dos Rizobios e Bacterias Associadas aos Nodulos.</title>
        <authorList>
            <person name="Jambeiro I.C.A."/>
            <person name="Lopes I.S."/>
            <person name="Aguiar E.R.G.R."/>
            <person name="Santos A.F.J."/>
            <person name="Dos Santos J.M.F."/>
            <person name="Gross E."/>
        </authorList>
    </citation>
    <scope>NUCLEOTIDE SEQUENCE [LARGE SCALE GENOMIC DNA]</scope>
    <source>
        <strain evidence="2 3">BRUESC1165</strain>
    </source>
</reference>
<proteinExistence type="predicted"/>
<feature type="domain" description="DUF2382" evidence="1">
    <location>
        <begin position="21"/>
        <end position="130"/>
    </location>
</feature>
<keyword evidence="3" id="KW-1185">Reference proteome</keyword>
<evidence type="ECO:0000259" key="1">
    <source>
        <dbReference type="Pfam" id="PF09557"/>
    </source>
</evidence>
<dbReference type="RefSeq" id="WP_203270127.1">
    <property type="nucleotide sequence ID" value="NZ_JAFBID010000003.1"/>
</dbReference>
<accession>A0ABV6Y616</accession>
<dbReference type="InterPro" id="IPR019060">
    <property type="entry name" value="DUF2382"/>
</dbReference>
<gene>
    <name evidence="2" type="ORF">ACETIH_08325</name>
</gene>
<dbReference type="Pfam" id="PF09557">
    <property type="entry name" value="DUF2382"/>
    <property type="match status" value="1"/>
</dbReference>
<evidence type="ECO:0000313" key="3">
    <source>
        <dbReference type="Proteomes" id="UP001593940"/>
    </source>
</evidence>
<evidence type="ECO:0000313" key="2">
    <source>
        <dbReference type="EMBL" id="MFC1456717.1"/>
    </source>
</evidence>
<dbReference type="Proteomes" id="UP001593940">
    <property type="component" value="Unassembled WGS sequence"/>
</dbReference>
<organism evidence="2 3">
    <name type="scientific">Microvirga arabica</name>
    <dbReference type="NCBI Taxonomy" id="1128671"/>
    <lineage>
        <taxon>Bacteria</taxon>
        <taxon>Pseudomonadati</taxon>
        <taxon>Pseudomonadota</taxon>
        <taxon>Alphaproteobacteria</taxon>
        <taxon>Hyphomicrobiales</taxon>
        <taxon>Methylobacteriaceae</taxon>
        <taxon>Microvirga</taxon>
    </lineage>
</organism>
<dbReference type="EMBL" id="JBHOMY010000022">
    <property type="protein sequence ID" value="MFC1456717.1"/>
    <property type="molecule type" value="Genomic_DNA"/>
</dbReference>
<name>A0ABV6Y616_9HYPH</name>